<keyword evidence="6 11" id="KW-1133">Transmembrane helix</keyword>
<dbReference type="HAMAP" id="MF_01398">
    <property type="entry name" value="ATP_synth_b_bprime"/>
    <property type="match status" value="1"/>
</dbReference>
<dbReference type="InterPro" id="IPR002146">
    <property type="entry name" value="ATP_synth_b/b'su_bac/chlpt"/>
</dbReference>
<dbReference type="EMBL" id="KP686077">
    <property type="protein sequence ID" value="AKL82423.1"/>
    <property type="molecule type" value="Genomic_DNA"/>
</dbReference>
<keyword evidence="2 11" id="KW-0813">Transport</keyword>
<dbReference type="CDD" id="cd06503">
    <property type="entry name" value="ATP-synt_Fo_b"/>
    <property type="match status" value="1"/>
</dbReference>
<keyword evidence="11" id="KW-0793">Thylakoid</keyword>
<evidence type="ECO:0000256" key="12">
    <source>
        <dbReference type="RuleBase" id="RU003848"/>
    </source>
</evidence>
<evidence type="ECO:0000256" key="1">
    <source>
        <dbReference type="ARBA" id="ARBA00004167"/>
    </source>
</evidence>
<keyword evidence="8 11" id="KW-0472">Membrane</keyword>
<evidence type="ECO:0000256" key="5">
    <source>
        <dbReference type="ARBA" id="ARBA00022781"/>
    </source>
</evidence>
<comment type="function">
    <text evidence="10 11">F(1)F(0) ATP synthase produces ATP from ADP in the presence of a proton or sodium gradient. F-type ATPases consist of two structural domains, F(1) containing the extramembraneous catalytic core and F(0) containing the membrane proton channel, linked together by a central stalk and a peripheral stalk. During catalysis, ATP synthesis in the catalytic domain of F(1) is coupled via a rotary mechanism of the central stalk subunits to proton translocation.</text>
</comment>
<evidence type="ECO:0000256" key="10">
    <source>
        <dbReference type="ARBA" id="ARBA00025198"/>
    </source>
</evidence>
<feature type="transmembrane region" description="Helical" evidence="11">
    <location>
        <begin position="31"/>
        <end position="49"/>
    </location>
</feature>
<dbReference type="GeneID" id="24571447"/>
<reference evidence="14" key="1">
    <citation type="journal article" date="2015" name="J. Eukaryot. Microbiol.">
        <title>Chloroplast Genome Evolution in the Euglenaceae.</title>
        <authorList>
            <person name="Bennett M.S."/>
            <person name="Triemer R.E."/>
        </authorList>
    </citation>
    <scope>NUCLEOTIDE SEQUENCE</scope>
    <source>
        <strain evidence="14">UTEX 1327</strain>
    </source>
</reference>
<evidence type="ECO:0000256" key="4">
    <source>
        <dbReference type="ARBA" id="ARBA00022692"/>
    </source>
</evidence>
<comment type="similarity">
    <text evidence="11 12">Belongs to the ATPase B chain family.</text>
</comment>
<keyword evidence="14" id="KW-0934">Plastid</keyword>
<evidence type="ECO:0000256" key="6">
    <source>
        <dbReference type="ARBA" id="ARBA00022989"/>
    </source>
</evidence>
<evidence type="ECO:0000256" key="11">
    <source>
        <dbReference type="HAMAP-Rule" id="MF_01398"/>
    </source>
</evidence>
<dbReference type="Pfam" id="PF00430">
    <property type="entry name" value="ATP-synt_B"/>
    <property type="match status" value="1"/>
</dbReference>
<keyword evidence="14" id="KW-0150">Chloroplast</keyword>
<keyword evidence="4 11" id="KW-0812">Transmembrane</keyword>
<accession>A0A0G3VPU8</accession>
<dbReference type="PANTHER" id="PTHR34264:SF3">
    <property type="entry name" value="ATP SYNTHASE SUBUNIT B, CHLOROPLASTIC"/>
    <property type="match status" value="1"/>
</dbReference>
<evidence type="ECO:0000256" key="3">
    <source>
        <dbReference type="ARBA" id="ARBA00022547"/>
    </source>
</evidence>
<dbReference type="GO" id="GO:0045259">
    <property type="term" value="C:proton-transporting ATP synthase complex"/>
    <property type="evidence" value="ECO:0007669"/>
    <property type="project" value="UniProtKB-KW"/>
</dbReference>
<comment type="subunit">
    <text evidence="11">F-type ATPases have 2 components, F(1) - the catalytic core - and F(0) - the membrane proton channel. F(1) has five subunits: alpha(3), beta(3), gamma(1), delta(1), epsilon(1). F(0) has four main subunits: a(1), b(1), b'(1) and c(10-14). The alpha and beta chains form an alternating ring which encloses part of the gamma chain. F(1) is attached to F(0) by a central stalk formed by the gamma and epsilon chains, while a peripheral stalk is formed by the delta, b and b' chains.</text>
</comment>
<geneLocation type="chloroplast" evidence="14"/>
<comment type="subcellular location">
    <subcellularLocation>
        <location evidence="1">Membrane</location>
        <topology evidence="1">Single-pass membrane protein</topology>
    </subcellularLocation>
    <subcellularLocation>
        <location evidence="11">Plastid</location>
        <location evidence="11">Chloroplast thylakoid membrane</location>
        <topology evidence="11">Single-pass membrane protein</topology>
    </subcellularLocation>
</comment>
<comment type="miscellaneous">
    <text evidence="11">In plastids the F-type ATPase is also known as CF(1)CF(0).</text>
</comment>
<evidence type="ECO:0000256" key="8">
    <source>
        <dbReference type="ARBA" id="ARBA00023136"/>
    </source>
</evidence>
<gene>
    <name evidence="11 14" type="primary">atpF</name>
</gene>
<protein>
    <recommendedName>
        <fullName evidence="11">ATP synthase subunit b, chloroplastic</fullName>
    </recommendedName>
    <alternativeName>
        <fullName evidence="11">ATP synthase F(0) sector subunit b</fullName>
    </alternativeName>
    <alternativeName>
        <fullName evidence="11">ATPase subunit I</fullName>
    </alternativeName>
</protein>
<dbReference type="PANTHER" id="PTHR34264">
    <property type="entry name" value="ATP SYNTHASE SUBUNIT B, CHLOROPLASTIC"/>
    <property type="match status" value="1"/>
</dbReference>
<organism evidence="14">
    <name type="scientific">Trachelomonas volvocina</name>
    <dbReference type="NCBI Taxonomy" id="103340"/>
    <lineage>
        <taxon>Eukaryota</taxon>
        <taxon>Discoba</taxon>
        <taxon>Euglenozoa</taxon>
        <taxon>Euglenida</taxon>
        <taxon>Spirocuta</taxon>
        <taxon>Euglenophyceae</taxon>
        <taxon>Euglenales</taxon>
        <taxon>Euglenaceae</taxon>
        <taxon>Trachelomonas</taxon>
    </lineage>
</organism>
<dbReference type="GO" id="GO:0046933">
    <property type="term" value="F:proton-transporting ATP synthase activity, rotational mechanism"/>
    <property type="evidence" value="ECO:0007669"/>
    <property type="project" value="UniProtKB-UniRule"/>
</dbReference>
<evidence type="ECO:0000313" key="14">
    <source>
        <dbReference type="EMBL" id="AKL82423.1"/>
    </source>
</evidence>
<keyword evidence="13" id="KW-0175">Coiled coil</keyword>
<dbReference type="RefSeq" id="YP_009145510.1">
    <property type="nucleotide sequence ID" value="NC_027288.1"/>
</dbReference>
<proteinExistence type="inferred from homology"/>
<evidence type="ECO:0000256" key="7">
    <source>
        <dbReference type="ARBA" id="ARBA00023065"/>
    </source>
</evidence>
<evidence type="ECO:0000256" key="13">
    <source>
        <dbReference type="SAM" id="Coils"/>
    </source>
</evidence>
<feature type="coiled-coil region" evidence="13">
    <location>
        <begin position="57"/>
        <end position="124"/>
    </location>
</feature>
<comment type="function">
    <text evidence="11">Component of the F(0) channel, it forms part of the peripheral stalk, linking F(1) to F(0).</text>
</comment>
<name>A0A0G3VPU8_9EUGL</name>
<keyword evidence="7 11" id="KW-0406">Ion transport</keyword>
<evidence type="ECO:0000256" key="2">
    <source>
        <dbReference type="ARBA" id="ARBA00022448"/>
    </source>
</evidence>
<keyword evidence="9 11" id="KW-0066">ATP synthesis</keyword>
<dbReference type="GO" id="GO:0009535">
    <property type="term" value="C:chloroplast thylakoid membrane"/>
    <property type="evidence" value="ECO:0007669"/>
    <property type="project" value="UniProtKB-SubCell"/>
</dbReference>
<dbReference type="AlphaFoldDB" id="A0A0G3VPU8"/>
<evidence type="ECO:0000256" key="9">
    <source>
        <dbReference type="ARBA" id="ARBA00023310"/>
    </source>
</evidence>
<keyword evidence="3 11" id="KW-0138">CF(0)</keyword>
<sequence>MTLSNYTINYFSLLSSSEGFGFNTDIFETNVLNLAVVVGVLIYYGRIVLNDLIVGRKTTILKNLKEAEIKFNEAEKNLLLAKNNLIASESKVNDIRNQTQILSKNAVKNLMDLLEEDIKRLQSVNLSYIRFEEEKSIGEVCENLSQSAFKIALEKLNKRLNANLQKKLISQNLYKLNLKFYGKK</sequence>
<keyword evidence="5 11" id="KW-0375">Hydrogen ion transport</keyword>